<proteinExistence type="predicted"/>
<evidence type="ECO:0000313" key="2">
    <source>
        <dbReference type="EMBL" id="KAK7806323.1"/>
    </source>
</evidence>
<gene>
    <name evidence="2" type="ORF">U0070_027325</name>
</gene>
<name>A0AAW0HWH9_MYOGA</name>
<evidence type="ECO:0000313" key="3">
    <source>
        <dbReference type="Proteomes" id="UP001488838"/>
    </source>
</evidence>
<comment type="caution">
    <text evidence="2">The sequence shown here is derived from an EMBL/GenBank/DDBJ whole genome shotgun (WGS) entry which is preliminary data.</text>
</comment>
<keyword evidence="3" id="KW-1185">Reference proteome</keyword>
<accession>A0AAW0HWH9</accession>
<reference evidence="2 3" key="1">
    <citation type="journal article" date="2023" name="bioRxiv">
        <title>Conserved and derived expression patterns and positive selection on dental genes reveal complex evolutionary context of ever-growing rodent molars.</title>
        <authorList>
            <person name="Calamari Z.T."/>
            <person name="Song A."/>
            <person name="Cohen E."/>
            <person name="Akter M."/>
            <person name="Roy R.D."/>
            <person name="Hallikas O."/>
            <person name="Christensen M.M."/>
            <person name="Li P."/>
            <person name="Marangoni P."/>
            <person name="Jernvall J."/>
            <person name="Klein O.D."/>
        </authorList>
    </citation>
    <scope>NUCLEOTIDE SEQUENCE [LARGE SCALE GENOMIC DNA]</scope>
    <source>
        <strain evidence="2">V071</strain>
    </source>
</reference>
<evidence type="ECO:0000256" key="1">
    <source>
        <dbReference type="SAM" id="MobiDB-lite"/>
    </source>
</evidence>
<organism evidence="2 3">
    <name type="scientific">Myodes glareolus</name>
    <name type="common">Bank vole</name>
    <name type="synonym">Clethrionomys glareolus</name>
    <dbReference type="NCBI Taxonomy" id="447135"/>
    <lineage>
        <taxon>Eukaryota</taxon>
        <taxon>Metazoa</taxon>
        <taxon>Chordata</taxon>
        <taxon>Craniata</taxon>
        <taxon>Vertebrata</taxon>
        <taxon>Euteleostomi</taxon>
        <taxon>Mammalia</taxon>
        <taxon>Eutheria</taxon>
        <taxon>Euarchontoglires</taxon>
        <taxon>Glires</taxon>
        <taxon>Rodentia</taxon>
        <taxon>Myomorpha</taxon>
        <taxon>Muroidea</taxon>
        <taxon>Cricetidae</taxon>
        <taxon>Arvicolinae</taxon>
        <taxon>Myodes</taxon>
    </lineage>
</organism>
<dbReference type="AlphaFoldDB" id="A0AAW0HWH9"/>
<protein>
    <submittedName>
        <fullName evidence="2">Uncharacterized protein</fullName>
    </submittedName>
</protein>
<sequence>MFFGRKRQQCGREPKMNQVPKSTGSAEVATLGEAHRGPTQSVETRELHLIPKRNLEKKKKSTGTVREKHREASPTIQTARVTTTKRERLTRHVG</sequence>
<feature type="region of interest" description="Disordered" evidence="1">
    <location>
        <begin position="1"/>
        <end position="76"/>
    </location>
</feature>
<dbReference type="Proteomes" id="UP001488838">
    <property type="component" value="Unassembled WGS sequence"/>
</dbReference>
<dbReference type="EMBL" id="JBBHLL010000305">
    <property type="protein sequence ID" value="KAK7806323.1"/>
    <property type="molecule type" value="Genomic_DNA"/>
</dbReference>